<sequence length="77" mass="8274">MYVLKRRVIQNWLGRVVVGINEGRHELDAAASLSDCDCRTVAARLVKQARDLAPAKAAAVSEDSTFSAKTTSLDSLG</sequence>
<dbReference type="AlphaFoldDB" id="A0A0U0SFV3"/>
<organism evidence="1 2">
    <name type="scientific">Mycobacterium tuberculosis</name>
    <dbReference type="NCBI Taxonomy" id="1773"/>
    <lineage>
        <taxon>Bacteria</taxon>
        <taxon>Bacillati</taxon>
        <taxon>Actinomycetota</taxon>
        <taxon>Actinomycetes</taxon>
        <taxon>Mycobacteriales</taxon>
        <taxon>Mycobacteriaceae</taxon>
        <taxon>Mycobacterium</taxon>
        <taxon>Mycobacterium tuberculosis complex</taxon>
    </lineage>
</organism>
<evidence type="ECO:0000313" key="2">
    <source>
        <dbReference type="Proteomes" id="UP000038802"/>
    </source>
</evidence>
<protein>
    <submittedName>
        <fullName evidence="1">Uncharacterized protein</fullName>
    </submittedName>
</protein>
<accession>A0A0U0SFV3</accession>
<reference evidence="2" key="1">
    <citation type="submission" date="2015-03" db="EMBL/GenBank/DDBJ databases">
        <authorList>
            <consortium name="Pathogen Informatics"/>
        </authorList>
    </citation>
    <scope>NUCLEOTIDE SEQUENCE [LARGE SCALE GENOMIC DNA]</scope>
    <source>
        <strain evidence="2">K00500041</strain>
    </source>
</reference>
<name>A0A0U0SFV3_MYCTX</name>
<dbReference type="Proteomes" id="UP000038802">
    <property type="component" value="Unassembled WGS sequence"/>
</dbReference>
<dbReference type="EMBL" id="CSAE01000656">
    <property type="protein sequence ID" value="COW71299.1"/>
    <property type="molecule type" value="Genomic_DNA"/>
</dbReference>
<proteinExistence type="predicted"/>
<evidence type="ECO:0000313" key="1">
    <source>
        <dbReference type="EMBL" id="COW71299.1"/>
    </source>
</evidence>
<gene>
    <name evidence="1" type="ORF">ERS007703_04091</name>
</gene>